<evidence type="ECO:0000256" key="7">
    <source>
        <dbReference type="ARBA" id="ARBA00022692"/>
    </source>
</evidence>
<comment type="cofactor">
    <cofactor evidence="1 17 19">
        <name>Mn(2+)</name>
        <dbReference type="ChEBI" id="CHEBI:29035"/>
    </cofactor>
</comment>
<comment type="pathway">
    <text evidence="3 19">Protein modification; protein glycosylation.</text>
</comment>
<comment type="caution">
    <text evidence="20">The sequence shown here is derived from an EMBL/GenBank/DDBJ whole genome shotgun (WGS) entry which is preliminary data.</text>
</comment>
<evidence type="ECO:0000256" key="4">
    <source>
        <dbReference type="ARBA" id="ARBA00007706"/>
    </source>
</evidence>
<dbReference type="UniPathway" id="UPA00378"/>
<evidence type="ECO:0000256" key="17">
    <source>
        <dbReference type="PIRSR" id="PIRSR605027-3"/>
    </source>
</evidence>
<gene>
    <name evidence="20" type="ORF">Ocin01_07121</name>
</gene>
<dbReference type="Pfam" id="PF03360">
    <property type="entry name" value="Glyco_transf_43"/>
    <property type="match status" value="1"/>
</dbReference>
<keyword evidence="21" id="KW-1185">Reference proteome</keyword>
<dbReference type="GO" id="GO:0005975">
    <property type="term" value="P:carbohydrate metabolic process"/>
    <property type="evidence" value="ECO:0007669"/>
    <property type="project" value="TreeGrafter"/>
</dbReference>
<dbReference type="PANTHER" id="PTHR10896">
    <property type="entry name" value="GALACTOSYLGALACTOSYLXYLOSYLPROTEIN 3-BETA-GLUCURONOSYLTRANSFERASE BETA-1,3-GLUCURONYLTRANSFERASE"/>
    <property type="match status" value="1"/>
</dbReference>
<dbReference type="PANTHER" id="PTHR10896:SF50">
    <property type="entry name" value="GALACTOSYLGALACTOSYLXYLOSYLPROTEIN 3-BETA-GLUCURONOSYLTRANSFERASE P"/>
    <property type="match status" value="1"/>
</dbReference>
<comment type="subcellular location">
    <subcellularLocation>
        <location evidence="2 19">Golgi apparatus membrane</location>
        <topology evidence="2 19">Single-pass type II membrane protein</topology>
    </subcellularLocation>
</comment>
<dbReference type="SUPFAM" id="SSF53448">
    <property type="entry name" value="Nucleotide-diphospho-sugar transferases"/>
    <property type="match status" value="1"/>
</dbReference>
<dbReference type="InterPro" id="IPR005027">
    <property type="entry name" value="Glyco_trans_43"/>
</dbReference>
<evidence type="ECO:0000256" key="2">
    <source>
        <dbReference type="ARBA" id="ARBA00004323"/>
    </source>
</evidence>
<dbReference type="EMBL" id="LJIJ01000271">
    <property type="protein sequence ID" value="ODM99547.1"/>
    <property type="molecule type" value="Genomic_DNA"/>
</dbReference>
<evidence type="ECO:0000256" key="15">
    <source>
        <dbReference type="ARBA" id="ARBA00047979"/>
    </source>
</evidence>
<proteinExistence type="inferred from homology"/>
<feature type="glycosylation site" description="N-linked (GlcNAc...) asparagine" evidence="18">
    <location>
        <position position="308"/>
    </location>
</feature>
<evidence type="ECO:0000256" key="12">
    <source>
        <dbReference type="ARBA" id="ARBA00023136"/>
    </source>
</evidence>
<keyword evidence="9 19" id="KW-0735">Signal-anchor</keyword>
<accession>A0A1D2N2N6</accession>
<evidence type="ECO:0000256" key="9">
    <source>
        <dbReference type="ARBA" id="ARBA00022968"/>
    </source>
</evidence>
<dbReference type="GO" id="GO:0046872">
    <property type="term" value="F:metal ion binding"/>
    <property type="evidence" value="ECO:0007669"/>
    <property type="project" value="UniProtKB-KW"/>
</dbReference>
<keyword evidence="14 17" id="KW-0464">Manganese</keyword>
<organism evidence="20 21">
    <name type="scientific">Orchesella cincta</name>
    <name type="common">Springtail</name>
    <name type="synonym">Podura cincta</name>
    <dbReference type="NCBI Taxonomy" id="48709"/>
    <lineage>
        <taxon>Eukaryota</taxon>
        <taxon>Metazoa</taxon>
        <taxon>Ecdysozoa</taxon>
        <taxon>Arthropoda</taxon>
        <taxon>Hexapoda</taxon>
        <taxon>Collembola</taxon>
        <taxon>Entomobryomorpha</taxon>
        <taxon>Entomobryoidea</taxon>
        <taxon>Orchesellidae</taxon>
        <taxon>Orchesellinae</taxon>
        <taxon>Orchesella</taxon>
    </lineage>
</organism>
<evidence type="ECO:0000256" key="5">
    <source>
        <dbReference type="ARBA" id="ARBA00012641"/>
    </source>
</evidence>
<comment type="similarity">
    <text evidence="4 19">Belongs to the glycosyltransferase 43 family.</text>
</comment>
<dbReference type="AlphaFoldDB" id="A0A1D2N2N6"/>
<evidence type="ECO:0000313" key="20">
    <source>
        <dbReference type="EMBL" id="ODM99547.1"/>
    </source>
</evidence>
<keyword evidence="6 19" id="KW-0808">Transferase</keyword>
<keyword evidence="11 19" id="KW-0333">Golgi apparatus</keyword>
<dbReference type="Gene3D" id="3.90.550.10">
    <property type="entry name" value="Spore Coat Polysaccharide Biosynthesis Protein SpsA, Chain A"/>
    <property type="match status" value="1"/>
</dbReference>
<evidence type="ECO:0000256" key="6">
    <source>
        <dbReference type="ARBA" id="ARBA00022679"/>
    </source>
</evidence>
<dbReference type="EC" id="2.4.1.135" evidence="5 19"/>
<dbReference type="OrthoDB" id="675023at2759"/>
<evidence type="ECO:0000256" key="14">
    <source>
        <dbReference type="ARBA" id="ARBA00023211"/>
    </source>
</evidence>
<evidence type="ECO:0000256" key="18">
    <source>
        <dbReference type="PIRSR" id="PIRSR605027-6"/>
    </source>
</evidence>
<dbReference type="CDD" id="cd00218">
    <property type="entry name" value="GlcAT-I"/>
    <property type="match status" value="1"/>
</dbReference>
<dbReference type="FunFam" id="3.90.550.10:FF:000044">
    <property type="entry name" value="Galactosylgalactosylxylosylprotein 3-beta-glucuronosyltransferase"/>
    <property type="match status" value="1"/>
</dbReference>
<keyword evidence="10" id="KW-1133">Transmembrane helix</keyword>
<keyword evidence="7" id="KW-0812">Transmembrane</keyword>
<evidence type="ECO:0000256" key="13">
    <source>
        <dbReference type="ARBA" id="ARBA00023180"/>
    </source>
</evidence>
<feature type="binding site" evidence="17">
    <location>
        <position position="205"/>
    </location>
    <ligand>
        <name>Mn(2+)</name>
        <dbReference type="ChEBI" id="CHEBI:29035"/>
    </ligand>
</feature>
<evidence type="ECO:0000256" key="16">
    <source>
        <dbReference type="PIRSR" id="PIRSR605027-1"/>
    </source>
</evidence>
<evidence type="ECO:0000256" key="19">
    <source>
        <dbReference type="RuleBase" id="RU363127"/>
    </source>
</evidence>
<dbReference type="STRING" id="48709.A0A1D2N2N6"/>
<dbReference type="GO" id="GO:0015018">
    <property type="term" value="F:galactosylgalactosylxylosylprotein 3-beta-glucuronosyltransferase activity"/>
    <property type="evidence" value="ECO:0007669"/>
    <property type="project" value="UniProtKB-UniRule"/>
</dbReference>
<keyword evidence="8 17" id="KW-0479">Metal-binding</keyword>
<sequence>MNLNLNHVISNRGKTREEQLAILCGSLGGNKDLKNDDDIDNIMKSSQLPNRNDLRSHHEELKHFEGVALPPDNANLSNDILSSKDLLLGDEGEGSSPGPTVWIVTPTFYRPEQKPELTRVAQALLPVSDFVHWIVIEDVSKGSETSFEDLKKFLQRFPLAVTVLKSLPPKSRIVGKPRGLGGRSAAIDWLRENAKDGVVYFCDDDNTYSSNIFKQMQSTEKVTMWPVGLVTDLGVSSPIVKNGRVVGFYDGWNGQRKFPVDMAGFAINLQMFLDNPKASMPWKAGYEEDELLQSLGVTMKDIKPLANNCTEILVWHTKAVKNVWPKRPKNLSPSVALNTNLHVLLKQLPQKTPVSPVDSHNKSENGFSFLRMFFGSSL</sequence>
<evidence type="ECO:0000256" key="1">
    <source>
        <dbReference type="ARBA" id="ARBA00001936"/>
    </source>
</evidence>
<evidence type="ECO:0000256" key="10">
    <source>
        <dbReference type="ARBA" id="ARBA00022989"/>
    </source>
</evidence>
<dbReference type="Proteomes" id="UP000094527">
    <property type="component" value="Unassembled WGS sequence"/>
</dbReference>
<dbReference type="InterPro" id="IPR029044">
    <property type="entry name" value="Nucleotide-diphossugar_trans"/>
</dbReference>
<feature type="active site" description="Proton donor/acceptor" evidence="16">
    <location>
        <position position="288"/>
    </location>
</feature>
<evidence type="ECO:0000256" key="8">
    <source>
        <dbReference type="ARBA" id="ARBA00022723"/>
    </source>
</evidence>
<evidence type="ECO:0000313" key="21">
    <source>
        <dbReference type="Proteomes" id="UP000094527"/>
    </source>
</evidence>
<evidence type="ECO:0000256" key="11">
    <source>
        <dbReference type="ARBA" id="ARBA00023034"/>
    </source>
</evidence>
<comment type="catalytic activity">
    <reaction evidence="15 19">
        <text>3-O-(beta-D-galactosyl-(1-&gt;3)-beta-D-galactosyl-(1-&gt;4)-beta-D-xylosyl)-L-seryl-[protein] + UDP-alpha-D-glucuronate = 3-O-(beta-D-GlcA-(1-&gt;3)-beta-D-Gal-(1-&gt;3)-beta-D-Gal-(1-&gt;4)-beta-D-Xyl)-L-seryl-[protein] + UDP + H(+)</text>
        <dbReference type="Rhea" id="RHEA:24168"/>
        <dbReference type="Rhea" id="RHEA-COMP:12571"/>
        <dbReference type="Rhea" id="RHEA-COMP:12573"/>
        <dbReference type="ChEBI" id="CHEBI:15378"/>
        <dbReference type="ChEBI" id="CHEBI:58052"/>
        <dbReference type="ChEBI" id="CHEBI:58223"/>
        <dbReference type="ChEBI" id="CHEBI:132090"/>
        <dbReference type="ChEBI" id="CHEBI:132093"/>
        <dbReference type="EC" id="2.4.1.135"/>
    </reaction>
</comment>
<keyword evidence="13 18" id="KW-0325">Glycoprotein</keyword>
<keyword evidence="12" id="KW-0472">Membrane</keyword>
<reference evidence="20 21" key="1">
    <citation type="journal article" date="2016" name="Genome Biol. Evol.">
        <title>Gene Family Evolution Reflects Adaptation to Soil Environmental Stressors in the Genome of the Collembolan Orchesella cincta.</title>
        <authorList>
            <person name="Faddeeva-Vakhrusheva A."/>
            <person name="Derks M.F."/>
            <person name="Anvar S.Y."/>
            <person name="Agamennone V."/>
            <person name="Suring W."/>
            <person name="Smit S."/>
            <person name="van Straalen N.M."/>
            <person name="Roelofs D."/>
        </authorList>
    </citation>
    <scope>NUCLEOTIDE SEQUENCE [LARGE SCALE GENOMIC DNA]</scope>
    <source>
        <tissue evidence="20">Mixed pool</tissue>
    </source>
</reference>
<dbReference type="GO" id="GO:0000139">
    <property type="term" value="C:Golgi membrane"/>
    <property type="evidence" value="ECO:0007669"/>
    <property type="project" value="UniProtKB-SubCell"/>
</dbReference>
<name>A0A1D2N2N6_ORCCI</name>
<dbReference type="GO" id="GO:0050650">
    <property type="term" value="P:chondroitin sulfate proteoglycan biosynthetic process"/>
    <property type="evidence" value="ECO:0007669"/>
    <property type="project" value="TreeGrafter"/>
</dbReference>
<protein>
    <recommendedName>
        <fullName evidence="5 19">Galactosylgalactosylxylosylprotein 3-beta-glucuronosyltransferase</fullName>
        <ecNumber evidence="5 19">2.4.1.135</ecNumber>
    </recommendedName>
</protein>
<evidence type="ECO:0000256" key="3">
    <source>
        <dbReference type="ARBA" id="ARBA00004922"/>
    </source>
</evidence>